<reference evidence="3 4" key="1">
    <citation type="submission" date="2021-03" db="EMBL/GenBank/DDBJ databases">
        <authorList>
            <person name="Xin L."/>
        </authorList>
    </citation>
    <scope>NUCLEOTIDE SEQUENCE [LARGE SCALE GENOMIC DNA]</scope>
    <source>
        <strain evidence="3 4">XHU 5031</strain>
    </source>
</reference>
<feature type="compositionally biased region" description="Low complexity" evidence="1">
    <location>
        <begin position="40"/>
        <end position="50"/>
    </location>
</feature>
<gene>
    <name evidence="3" type="ORF">J0911_04350</name>
</gene>
<evidence type="ECO:0000313" key="3">
    <source>
        <dbReference type="EMBL" id="MBO0608254.1"/>
    </source>
</evidence>
<reference evidence="4" key="2">
    <citation type="submission" date="2023-07" db="EMBL/GenBank/DDBJ databases">
        <title>Myceligenerans salitolerans sp. nov., a halotolerant actinomycete isolated from a salt lake in Xinjiang, China.</title>
        <authorList>
            <person name="Guan T."/>
        </authorList>
    </citation>
    <scope>NUCLEOTIDE SEQUENCE [LARGE SCALE GENOMIC DNA]</scope>
    <source>
        <strain evidence="4">XHU 5031</strain>
    </source>
</reference>
<sequence>MTQHHGARRRRARTTAGILTASLTLLGGLLPTGAASGSIGASSAAGSAAGTPVASTERAAPASRGGTPAVVSHRESEDAAPVTVDLRSVSPTVAGPGDEVTVAVRFTNTTDRALDGLTARLAVNAVALTQRSTLSAWESLSLMDRVAASGPDTRDLGRLGPGQSTSLELRLPIATYTLQGWGPREMSVEVRDPSGRVGVLRTFLMYDDGVARAGQAPMRLTIAAPVTTGVVDPADLQGAQLRLAQEAADEGRLDQMLDVARTGKVSLAVDPNVMGLARSAEDDELRLWGSEFLDATRSTSTFALPAWDPDVAALAHAEVSRGRMRGFLNTPVIDGWKVPKSWGEGLAWPAGGVADRVTVAAAAYADRPNVVLAGGTFAPTTPGVADSRADLGLKDGTARTVVADKVLSNVFTRGTDLAPALRAAESADIDDSGGDGTRGPTTPERTGAAAAQRLLAETSAIVAQTPADLPHALIALDRSWYPDADSVGTILAGLAAADWVKVAPLDQLVGSGASSVDRTPLEYDAPAERELDAREVARIDKSRTMMIDFSSIADDPDELRRNSLWRLVAPLSVASRADPEQRRAAVDEGIGYAETLRQAVAVIPREGINLISDRGNLPIRVRNGLDTAVTVTVVLRPDNPRLTVAHPVSGTVPSGKEMDLPIPVEAIGSGDVTVTAELLAPSGVQLGSDTSFEVRVRAGWEEVGTWVAAGLVGLLFLAGIWRTVRRGRSPNRATVEDVEAATGEFEAAARSTEPAAPTTANAAQRTE</sequence>
<feature type="transmembrane region" description="Helical" evidence="2">
    <location>
        <begin position="703"/>
        <end position="724"/>
    </location>
</feature>
<evidence type="ECO:0000313" key="4">
    <source>
        <dbReference type="Proteomes" id="UP000664617"/>
    </source>
</evidence>
<evidence type="ECO:0000256" key="2">
    <source>
        <dbReference type="SAM" id="Phobius"/>
    </source>
</evidence>
<evidence type="ECO:0000256" key="1">
    <source>
        <dbReference type="SAM" id="MobiDB-lite"/>
    </source>
</evidence>
<name>A0ABS3I5F7_9MICO</name>
<organism evidence="3 4">
    <name type="scientific">Myceligenerans salitolerans</name>
    <dbReference type="NCBI Taxonomy" id="1230528"/>
    <lineage>
        <taxon>Bacteria</taxon>
        <taxon>Bacillati</taxon>
        <taxon>Actinomycetota</taxon>
        <taxon>Actinomycetes</taxon>
        <taxon>Micrococcales</taxon>
        <taxon>Promicromonosporaceae</taxon>
        <taxon>Myceligenerans</taxon>
    </lineage>
</organism>
<keyword evidence="2" id="KW-1133">Transmembrane helix</keyword>
<evidence type="ECO:0008006" key="5">
    <source>
        <dbReference type="Google" id="ProtNLM"/>
    </source>
</evidence>
<keyword evidence="2" id="KW-0472">Membrane</keyword>
<keyword evidence="4" id="KW-1185">Reference proteome</keyword>
<dbReference type="EMBL" id="JAFMPK010000024">
    <property type="protein sequence ID" value="MBO0608254.1"/>
    <property type="molecule type" value="Genomic_DNA"/>
</dbReference>
<feature type="compositionally biased region" description="Low complexity" evidence="1">
    <location>
        <begin position="754"/>
        <end position="767"/>
    </location>
</feature>
<feature type="region of interest" description="Disordered" evidence="1">
    <location>
        <begin position="729"/>
        <end position="767"/>
    </location>
</feature>
<dbReference type="Pfam" id="PF19516">
    <property type="entry name" value="DUF6049"/>
    <property type="match status" value="1"/>
</dbReference>
<proteinExistence type="predicted"/>
<dbReference type="InterPro" id="IPR046112">
    <property type="entry name" value="DUF6049"/>
</dbReference>
<keyword evidence="2" id="KW-0812">Transmembrane</keyword>
<comment type="caution">
    <text evidence="3">The sequence shown here is derived from an EMBL/GenBank/DDBJ whole genome shotgun (WGS) entry which is preliminary data.</text>
</comment>
<dbReference type="Proteomes" id="UP000664617">
    <property type="component" value="Unassembled WGS sequence"/>
</dbReference>
<accession>A0ABS3I5F7</accession>
<feature type="region of interest" description="Disordered" evidence="1">
    <location>
        <begin position="40"/>
        <end position="81"/>
    </location>
</feature>
<feature type="region of interest" description="Disordered" evidence="1">
    <location>
        <begin position="422"/>
        <end position="446"/>
    </location>
</feature>
<dbReference type="RefSeq" id="WP_207274235.1">
    <property type="nucleotide sequence ID" value="NZ_JAFMPK010000024.1"/>
</dbReference>
<protein>
    <recommendedName>
        <fullName evidence="5">Secreted protein</fullName>
    </recommendedName>
</protein>